<reference evidence="1 2" key="1">
    <citation type="submission" date="2016-10" db="EMBL/GenBank/DDBJ databases">
        <title>Draft genome sequence of Methylobacterium extorquens CP3, a seed endophyte of Crotalaria pumila with plant growth-promoting and metal tolerance properties.</title>
        <authorList>
            <person name="Sanchez-Lopez A.S."/>
            <person name="Van Hamme J.D."/>
            <person name="Thijs S."/>
            <person name="Mcammond B.M."/>
            <person name="Stevens V."/>
            <person name="Gonzalez-Chavez M.D.C."/>
            <person name="Vangronsveld J."/>
        </authorList>
    </citation>
    <scope>NUCLEOTIDE SEQUENCE [LARGE SCALE GENOMIC DNA]</scope>
    <source>
        <strain evidence="1 2">CP3</strain>
    </source>
</reference>
<comment type="caution">
    <text evidence="1">The sequence shown here is derived from an EMBL/GenBank/DDBJ whole genome shotgun (WGS) entry which is preliminary data.</text>
</comment>
<sequence>MTSARAVEISRWDAMAGTSERTNMDSIAHTLVLVPHGQSVACVPSLAMEARGAAGSEHASS</sequence>
<organism evidence="1 2">
    <name type="scientific">Methylorubrum extorquens</name>
    <name type="common">Methylobacterium dichloromethanicum</name>
    <name type="synonym">Methylobacterium extorquens</name>
    <dbReference type="NCBI Taxonomy" id="408"/>
    <lineage>
        <taxon>Bacteria</taxon>
        <taxon>Pseudomonadati</taxon>
        <taxon>Pseudomonadota</taxon>
        <taxon>Alphaproteobacteria</taxon>
        <taxon>Hyphomicrobiales</taxon>
        <taxon>Methylobacteriaceae</taxon>
        <taxon>Methylorubrum</taxon>
    </lineage>
</organism>
<evidence type="ECO:0000313" key="1">
    <source>
        <dbReference type="EMBL" id="OHV18198.1"/>
    </source>
</evidence>
<dbReference type="AlphaFoldDB" id="A0A1S1P5B1"/>
<name>A0A1S1P5B1_METEX</name>
<evidence type="ECO:0000313" key="2">
    <source>
        <dbReference type="Proteomes" id="UP000180215"/>
    </source>
</evidence>
<dbReference type="EMBL" id="MNAO01000004">
    <property type="protein sequence ID" value="OHV18198.1"/>
    <property type="molecule type" value="Genomic_DNA"/>
</dbReference>
<gene>
    <name evidence="1" type="ORF">BK022_00830</name>
</gene>
<proteinExistence type="predicted"/>
<protein>
    <submittedName>
        <fullName evidence="1">Uncharacterized protein</fullName>
    </submittedName>
</protein>
<accession>A0A1S1P5B1</accession>
<dbReference type="Proteomes" id="UP000180215">
    <property type="component" value="Unassembled WGS sequence"/>
</dbReference>